<protein>
    <recommendedName>
        <fullName evidence="4">Proline-rich protein</fullName>
    </recommendedName>
</protein>
<feature type="region of interest" description="Disordered" evidence="1">
    <location>
        <begin position="132"/>
        <end position="186"/>
    </location>
</feature>
<dbReference type="NCBIfam" id="NF040464">
    <property type="entry name" value="SCO3374_fam"/>
    <property type="match status" value="1"/>
</dbReference>
<sequence>MPSGPAATVPGPRRPREAGGTPERVRWWYEEVLGWPTQPRPRVPGEPAAPVRLRTGVRFDVLDVPAEAGHAALDRTGPLTRPFPVAVRGARMLLLVSAGSAEELPGLLEWLEWGSLPLDLTPVGAGGLVEAPLPPGAGPAGGPPLAGDGGGAQGAAHWLRPPDPAYDVEDSLPSLSSLSGTGGSKTPDLARLLHTLATRVHRVRLGRATR</sequence>
<feature type="region of interest" description="Disordered" evidence="1">
    <location>
        <begin position="1"/>
        <end position="21"/>
    </location>
</feature>
<accession>A0A941B2J5</accession>
<comment type="caution">
    <text evidence="2">The sequence shown here is derived from an EMBL/GenBank/DDBJ whole genome shotgun (WGS) entry which is preliminary data.</text>
</comment>
<evidence type="ECO:0000313" key="3">
    <source>
        <dbReference type="Proteomes" id="UP000677875"/>
    </source>
</evidence>
<name>A0A941B2J5_9ACTN</name>
<gene>
    <name evidence="2" type="ORF">J5Y05_12225</name>
</gene>
<evidence type="ECO:0008006" key="4">
    <source>
        <dbReference type="Google" id="ProtNLM"/>
    </source>
</evidence>
<keyword evidence="3" id="KW-1185">Reference proteome</keyword>
<dbReference type="AlphaFoldDB" id="A0A941B2J5"/>
<reference evidence="2" key="1">
    <citation type="submission" date="2021-04" db="EMBL/GenBank/DDBJ databases">
        <title>Genome seq and assembly of Streptomyces sp. RG38.</title>
        <authorList>
            <person name="Chhetri G."/>
        </authorList>
    </citation>
    <scope>NUCLEOTIDE SEQUENCE</scope>
    <source>
        <strain evidence="2">RG38</strain>
    </source>
</reference>
<organism evidence="2 3">
    <name type="scientific">Streptomyces tagetis</name>
    <dbReference type="NCBI Taxonomy" id="2820809"/>
    <lineage>
        <taxon>Bacteria</taxon>
        <taxon>Bacillati</taxon>
        <taxon>Actinomycetota</taxon>
        <taxon>Actinomycetes</taxon>
        <taxon>Kitasatosporales</taxon>
        <taxon>Streptomycetaceae</taxon>
        <taxon>Streptomyces</taxon>
    </lineage>
</organism>
<evidence type="ECO:0000313" key="2">
    <source>
        <dbReference type="EMBL" id="MBQ0827277.1"/>
    </source>
</evidence>
<dbReference type="EMBL" id="JAGPNL010000003">
    <property type="protein sequence ID" value="MBQ0827277.1"/>
    <property type="molecule type" value="Genomic_DNA"/>
</dbReference>
<proteinExistence type="predicted"/>
<dbReference type="InterPro" id="IPR047919">
    <property type="entry name" value="SCO3374-like"/>
</dbReference>
<evidence type="ECO:0000256" key="1">
    <source>
        <dbReference type="SAM" id="MobiDB-lite"/>
    </source>
</evidence>
<dbReference type="Proteomes" id="UP000677875">
    <property type="component" value="Unassembled WGS sequence"/>
</dbReference>